<reference evidence="8" key="4">
    <citation type="submission" date="2019-03" db="UniProtKB">
        <authorList>
            <consortium name="EnsemblPlants"/>
        </authorList>
    </citation>
    <scope>IDENTIFICATION</scope>
</reference>
<dbReference type="PROSITE" id="PS00107">
    <property type="entry name" value="PROTEIN_KINASE_ATP"/>
    <property type="match status" value="1"/>
</dbReference>
<evidence type="ECO:0000259" key="7">
    <source>
        <dbReference type="PROSITE" id="PS50011"/>
    </source>
</evidence>
<reference evidence="8" key="3">
    <citation type="journal article" date="2017" name="Nature">
        <title>Genome sequence of the progenitor of the wheat D genome Aegilops tauschii.</title>
        <authorList>
            <person name="Luo M.C."/>
            <person name="Gu Y.Q."/>
            <person name="Puiu D."/>
            <person name="Wang H."/>
            <person name="Twardziok S.O."/>
            <person name="Deal K.R."/>
            <person name="Huo N."/>
            <person name="Zhu T."/>
            <person name="Wang L."/>
            <person name="Wang Y."/>
            <person name="McGuire P.E."/>
            <person name="Liu S."/>
            <person name="Long H."/>
            <person name="Ramasamy R.K."/>
            <person name="Rodriguez J.C."/>
            <person name="Van S.L."/>
            <person name="Yuan L."/>
            <person name="Wang Z."/>
            <person name="Xia Z."/>
            <person name="Xiao L."/>
            <person name="Anderson O.D."/>
            <person name="Ouyang S."/>
            <person name="Liang Y."/>
            <person name="Zimin A.V."/>
            <person name="Pertea G."/>
            <person name="Qi P."/>
            <person name="Bennetzen J.L."/>
            <person name="Dai X."/>
            <person name="Dawson M.W."/>
            <person name="Muller H.G."/>
            <person name="Kugler K."/>
            <person name="Rivarola-Duarte L."/>
            <person name="Spannagl M."/>
            <person name="Mayer K.F.X."/>
            <person name="Lu F.H."/>
            <person name="Bevan M.W."/>
            <person name="Leroy P."/>
            <person name="Li P."/>
            <person name="You F.M."/>
            <person name="Sun Q."/>
            <person name="Liu Z."/>
            <person name="Lyons E."/>
            <person name="Wicker T."/>
            <person name="Salzberg S.L."/>
            <person name="Devos K.M."/>
            <person name="Dvorak J."/>
        </authorList>
    </citation>
    <scope>NUCLEOTIDE SEQUENCE [LARGE SCALE GENOMIC DNA]</scope>
    <source>
        <strain evidence="8">cv. AL8/78</strain>
    </source>
</reference>
<evidence type="ECO:0000256" key="5">
    <source>
        <dbReference type="PROSITE-ProRule" id="PRU10141"/>
    </source>
</evidence>
<protein>
    <recommendedName>
        <fullName evidence="7">Protein kinase domain-containing protein</fullName>
    </recommendedName>
</protein>
<dbReference type="InterPro" id="IPR046958">
    <property type="entry name" value="RBK1/2/STUNTED"/>
</dbReference>
<dbReference type="SUPFAM" id="SSF56112">
    <property type="entry name" value="Protein kinase-like (PK-like)"/>
    <property type="match status" value="1"/>
</dbReference>
<dbReference type="InterPro" id="IPR014729">
    <property type="entry name" value="Rossmann-like_a/b/a_fold"/>
</dbReference>
<dbReference type="Gramene" id="AET4Gv20206000.10">
    <property type="protein sequence ID" value="AET4Gv20206000.10"/>
    <property type="gene ID" value="AET4Gv20206000"/>
</dbReference>
<dbReference type="InterPro" id="IPR017441">
    <property type="entry name" value="Protein_kinase_ATP_BS"/>
</dbReference>
<dbReference type="AlphaFoldDB" id="A0A453HJA2"/>
<feature type="region of interest" description="Disordered" evidence="6">
    <location>
        <begin position="51"/>
        <end position="108"/>
    </location>
</feature>
<feature type="domain" description="Protein kinase" evidence="7">
    <location>
        <begin position="449"/>
        <end position="728"/>
    </location>
</feature>
<dbReference type="FunFam" id="1.10.510.10:FF:000284">
    <property type="entry name" value="Putative receptor-like serine/threonine-protein kinase"/>
    <property type="match status" value="1"/>
</dbReference>
<evidence type="ECO:0000256" key="2">
    <source>
        <dbReference type="ARBA" id="ARBA00022741"/>
    </source>
</evidence>
<keyword evidence="9" id="KW-1185">Reference proteome</keyword>
<dbReference type="PANTHER" id="PTHR47987">
    <property type="entry name" value="OS08G0249100 PROTEIN"/>
    <property type="match status" value="1"/>
</dbReference>
<dbReference type="PROSITE" id="PS00108">
    <property type="entry name" value="PROTEIN_KINASE_ST"/>
    <property type="match status" value="1"/>
</dbReference>
<dbReference type="Pfam" id="PF00069">
    <property type="entry name" value="Pkinase"/>
    <property type="match status" value="1"/>
</dbReference>
<keyword evidence="4 5" id="KW-0067">ATP-binding</keyword>
<evidence type="ECO:0000313" key="8">
    <source>
        <dbReference type="EnsemblPlants" id="AET4Gv20206000.10"/>
    </source>
</evidence>
<dbReference type="GO" id="GO:0005524">
    <property type="term" value="F:ATP binding"/>
    <property type="evidence" value="ECO:0007669"/>
    <property type="project" value="UniProtKB-UniRule"/>
</dbReference>
<dbReference type="STRING" id="200361.A0A453HJA2"/>
<dbReference type="Proteomes" id="UP000015105">
    <property type="component" value="Chromosome 4D"/>
</dbReference>
<dbReference type="FunFam" id="3.30.200.20:FF:000268">
    <property type="entry name" value="probable receptor-like serine/threonine-protein kinase At5g57670"/>
    <property type="match status" value="1"/>
</dbReference>
<keyword evidence="2 5" id="KW-0547">Nucleotide-binding</keyword>
<evidence type="ECO:0000256" key="6">
    <source>
        <dbReference type="SAM" id="MobiDB-lite"/>
    </source>
</evidence>
<dbReference type="InterPro" id="IPR000719">
    <property type="entry name" value="Prot_kinase_dom"/>
</dbReference>
<dbReference type="SMART" id="SM00220">
    <property type="entry name" value="S_TKc"/>
    <property type="match status" value="1"/>
</dbReference>
<dbReference type="SUPFAM" id="SSF52402">
    <property type="entry name" value="Adenine nucleotide alpha hydrolases-like"/>
    <property type="match status" value="1"/>
</dbReference>
<dbReference type="Gene3D" id="1.10.510.10">
    <property type="entry name" value="Transferase(Phosphotransferase) domain 1"/>
    <property type="match status" value="1"/>
</dbReference>
<dbReference type="PROSITE" id="PS50011">
    <property type="entry name" value="PROTEIN_KINASE_DOM"/>
    <property type="match status" value="1"/>
</dbReference>
<dbReference type="InterPro" id="IPR011009">
    <property type="entry name" value="Kinase-like_dom_sf"/>
</dbReference>
<dbReference type="InterPro" id="IPR008271">
    <property type="entry name" value="Ser/Thr_kinase_AS"/>
</dbReference>
<evidence type="ECO:0000313" key="9">
    <source>
        <dbReference type="Proteomes" id="UP000015105"/>
    </source>
</evidence>
<feature type="region of interest" description="Disordered" evidence="6">
    <location>
        <begin position="1"/>
        <end position="37"/>
    </location>
</feature>
<reference evidence="9" key="1">
    <citation type="journal article" date="2014" name="Science">
        <title>Ancient hybridizations among the ancestral genomes of bread wheat.</title>
        <authorList>
            <consortium name="International Wheat Genome Sequencing Consortium,"/>
            <person name="Marcussen T."/>
            <person name="Sandve S.R."/>
            <person name="Heier L."/>
            <person name="Spannagl M."/>
            <person name="Pfeifer M."/>
            <person name="Jakobsen K.S."/>
            <person name="Wulff B.B."/>
            <person name="Steuernagel B."/>
            <person name="Mayer K.F."/>
            <person name="Olsen O.A."/>
        </authorList>
    </citation>
    <scope>NUCLEOTIDE SEQUENCE [LARGE SCALE GENOMIC DNA]</scope>
    <source>
        <strain evidence="9">cv. AL8/78</strain>
    </source>
</reference>
<organism evidence="8 9">
    <name type="scientific">Aegilops tauschii subsp. strangulata</name>
    <name type="common">Goatgrass</name>
    <dbReference type="NCBI Taxonomy" id="200361"/>
    <lineage>
        <taxon>Eukaryota</taxon>
        <taxon>Viridiplantae</taxon>
        <taxon>Streptophyta</taxon>
        <taxon>Embryophyta</taxon>
        <taxon>Tracheophyta</taxon>
        <taxon>Spermatophyta</taxon>
        <taxon>Magnoliopsida</taxon>
        <taxon>Liliopsida</taxon>
        <taxon>Poales</taxon>
        <taxon>Poaceae</taxon>
        <taxon>BOP clade</taxon>
        <taxon>Pooideae</taxon>
        <taxon>Triticodae</taxon>
        <taxon>Triticeae</taxon>
        <taxon>Triticinae</taxon>
        <taxon>Aegilops</taxon>
    </lineage>
</organism>
<keyword evidence="3" id="KW-0418">Kinase</keyword>
<reference evidence="9" key="2">
    <citation type="journal article" date="2017" name="Nat. Plants">
        <title>The Aegilops tauschii genome reveals multiple impacts of transposons.</title>
        <authorList>
            <person name="Zhao G."/>
            <person name="Zou C."/>
            <person name="Li K."/>
            <person name="Wang K."/>
            <person name="Li T."/>
            <person name="Gao L."/>
            <person name="Zhang X."/>
            <person name="Wang H."/>
            <person name="Yang Z."/>
            <person name="Liu X."/>
            <person name="Jiang W."/>
            <person name="Mao L."/>
            <person name="Kong X."/>
            <person name="Jiao Y."/>
            <person name="Jia J."/>
        </authorList>
    </citation>
    <scope>NUCLEOTIDE SEQUENCE [LARGE SCALE GENOMIC DNA]</scope>
    <source>
        <strain evidence="9">cv. AL8/78</strain>
    </source>
</reference>
<dbReference type="Gene3D" id="3.30.200.20">
    <property type="entry name" value="Phosphorylase Kinase, domain 1"/>
    <property type="match status" value="1"/>
</dbReference>
<keyword evidence="1" id="KW-0808">Transferase</keyword>
<evidence type="ECO:0000256" key="4">
    <source>
        <dbReference type="ARBA" id="ARBA00022840"/>
    </source>
</evidence>
<dbReference type="PANTHER" id="PTHR47987:SF5">
    <property type="entry name" value="PROTEIN KINASE DOMAIN-CONTAINING PROTEIN"/>
    <property type="match status" value="1"/>
</dbReference>
<dbReference type="GO" id="GO:0004672">
    <property type="term" value="F:protein kinase activity"/>
    <property type="evidence" value="ECO:0007669"/>
    <property type="project" value="InterPro"/>
</dbReference>
<feature type="binding site" evidence="5">
    <location>
        <position position="477"/>
    </location>
    <ligand>
        <name>ATP</name>
        <dbReference type="ChEBI" id="CHEBI:30616"/>
    </ligand>
</feature>
<proteinExistence type="predicted"/>
<dbReference type="EnsemblPlants" id="AET4Gv20206000.10">
    <property type="protein sequence ID" value="AET4Gv20206000.10"/>
    <property type="gene ID" value="AET4Gv20206000"/>
</dbReference>
<sequence length="805" mass="88061">KYTPIQSRIKRRAPSPWDRRPPHTPTRPPIQRNAPLSLSLSLSPSLAVLRGKSSGTRIEKQRPEAEGSVTPPAMRLLVPDGARQRSDAATPRRHRPPSEAPPEAAGASGRTVAVGIRWDAASRELLTWALVKVANAGDRVVALHVAAGAGGAGLEERRKAADSLATVLAVYDGFCNLKQINLELKVCAGSSIRKTLVKEAASCGAAHLILGVAKNSRSFGSSSTSVAKYCAKRVPTSCSVLAVNNGKIIYQRAAAHEEPFNSTSAPETPRRSYRKLLTSLIGERSQDECIKDNRSISRAVTMPMRSHTSPKEVSLALVPVKVCRRESPEVATGWPFLRKKLLPNRQDALSDKPKMSVVQWAMRLPSRYSAVSPVHVEHRTTRPDSTNSVSRILRDRVVIPSRSNSGGTSVVIEELDKEIPEELISLKEKFLSLYSSYSYNELADITSNFSSECIIGQGGTSQVYKGCLTNGKELAVKILKYSDEVLKEFTSEIEIVSSVVHKNVISITGFSFKNNDLLLVYEYLQRGSLEEILHGEKECKSMFGWTERFNVAVGVAHALDYLHGNGNSRPVIHRDVKSSNILVSEDFEPKLSDFGLALWAADATPQITCNDVAGTFGYLAPEYFMHGKVNDKIDVFAFGVVLLELVSGRKPLCTGCPKGQESLVMWANSIIQGGKLTQLADPSLPTEGHADEIERMTLAASLCIRPTPQHRPHIAVVLKLLDGDNDILKWARSHVGLSYESDGDEDDVVTLAPPPENNTNIQSYINLAFDVDDDSASVSSNDFITANTSLEEYLQGRWSRSSSFD</sequence>
<accession>A0A453HJA2</accession>
<reference evidence="8" key="5">
    <citation type="journal article" date="2021" name="G3 (Bethesda)">
        <title>Aegilops tauschii genome assembly Aet v5.0 features greater sequence contiguity and improved annotation.</title>
        <authorList>
            <person name="Wang L."/>
            <person name="Zhu T."/>
            <person name="Rodriguez J.C."/>
            <person name="Deal K.R."/>
            <person name="Dubcovsky J."/>
            <person name="McGuire P.E."/>
            <person name="Lux T."/>
            <person name="Spannagl M."/>
            <person name="Mayer K.F.X."/>
            <person name="Baldrich P."/>
            <person name="Meyers B.C."/>
            <person name="Huo N."/>
            <person name="Gu Y.Q."/>
            <person name="Zhou H."/>
            <person name="Devos K.M."/>
            <person name="Bennetzen J.L."/>
            <person name="Unver T."/>
            <person name="Budak H."/>
            <person name="Gulick P.J."/>
            <person name="Galiba G."/>
            <person name="Kalapos B."/>
            <person name="Nelson D.R."/>
            <person name="Li P."/>
            <person name="You F.M."/>
            <person name="Luo M.C."/>
            <person name="Dvorak J."/>
        </authorList>
    </citation>
    <scope>NUCLEOTIDE SEQUENCE [LARGE SCALE GENOMIC DNA]</scope>
    <source>
        <strain evidence="8">cv. AL8/78</strain>
    </source>
</reference>
<dbReference type="Gene3D" id="3.40.50.620">
    <property type="entry name" value="HUPs"/>
    <property type="match status" value="1"/>
</dbReference>
<name>A0A453HJA2_AEGTS</name>
<evidence type="ECO:0000256" key="1">
    <source>
        <dbReference type="ARBA" id="ARBA00022679"/>
    </source>
</evidence>
<evidence type="ECO:0000256" key="3">
    <source>
        <dbReference type="ARBA" id="ARBA00022777"/>
    </source>
</evidence>